<reference evidence="1" key="1">
    <citation type="submission" date="2022-11" db="EMBL/GenBank/DDBJ databases">
        <title>Genome Sequence of Boeremia exigua.</title>
        <authorList>
            <person name="Buettner E."/>
        </authorList>
    </citation>
    <scope>NUCLEOTIDE SEQUENCE</scope>
    <source>
        <strain evidence="1">CU02</strain>
    </source>
</reference>
<name>A0ACC2IH51_9PLEO</name>
<dbReference type="Proteomes" id="UP001153331">
    <property type="component" value="Unassembled WGS sequence"/>
</dbReference>
<evidence type="ECO:0000313" key="2">
    <source>
        <dbReference type="Proteomes" id="UP001153331"/>
    </source>
</evidence>
<gene>
    <name evidence="1" type="ORF">OPT61_g3663</name>
</gene>
<dbReference type="EMBL" id="JAPHNI010000192">
    <property type="protein sequence ID" value="KAJ8114464.1"/>
    <property type="molecule type" value="Genomic_DNA"/>
</dbReference>
<keyword evidence="2" id="KW-1185">Reference proteome</keyword>
<comment type="caution">
    <text evidence="1">The sequence shown here is derived from an EMBL/GenBank/DDBJ whole genome shotgun (WGS) entry which is preliminary data.</text>
</comment>
<accession>A0ACC2IH51</accession>
<proteinExistence type="predicted"/>
<organism evidence="1 2">
    <name type="scientific">Boeremia exigua</name>
    <dbReference type="NCBI Taxonomy" id="749465"/>
    <lineage>
        <taxon>Eukaryota</taxon>
        <taxon>Fungi</taxon>
        <taxon>Dikarya</taxon>
        <taxon>Ascomycota</taxon>
        <taxon>Pezizomycotina</taxon>
        <taxon>Dothideomycetes</taxon>
        <taxon>Pleosporomycetidae</taxon>
        <taxon>Pleosporales</taxon>
        <taxon>Pleosporineae</taxon>
        <taxon>Didymellaceae</taxon>
        <taxon>Boeremia</taxon>
    </lineage>
</organism>
<sequence>MFGFIVRLFGFLTRLFDKVRNLLFPKRSRLLELPAELRVEIYSFVLDPLRSPPSTYSGLLLTCKLIKSEIEFELEKATRQAIKEFFPSKIPPTQCLRATGFVLLTHICIDVPRVLLGTNQRPRLFPVVLLELRPVIALHLRHLSLLVWDHVESDQPLIQLWEYRKSGNLYGIRTTRAHMGPFAVRVTCLLCPEVCHQDKHSSENRQFCIKDHFTEDTEAEPLKVNVNAVSVIFKGLDSWHLYHRPYPVLHASPGQDRESLARHGWLLRHGANDEGDALDSPTPTSILWLRAKAARNSKGNCTVEEVGVSRGRAHQYKRSSEDYNYETCRLFPQANSETKSVSLGPTLSEGRETTEQS</sequence>
<protein>
    <submittedName>
        <fullName evidence="1">Uncharacterized protein</fullName>
    </submittedName>
</protein>
<evidence type="ECO:0000313" key="1">
    <source>
        <dbReference type="EMBL" id="KAJ8114464.1"/>
    </source>
</evidence>